<dbReference type="RefSeq" id="WP_313321996.1">
    <property type="nucleotide sequence ID" value="NZ_CP134878.1"/>
</dbReference>
<dbReference type="PANTHER" id="PTHR18901:SF38">
    <property type="entry name" value="PSEUDOURIDINE-5'-PHOSPHATASE"/>
    <property type="match status" value="1"/>
</dbReference>
<dbReference type="SFLD" id="SFLDS00003">
    <property type="entry name" value="Haloacid_Dehalogenase"/>
    <property type="match status" value="1"/>
</dbReference>
<dbReference type="SFLD" id="SFLDG01135">
    <property type="entry name" value="C1.5.6:_HAD__Beta-PGM__Phospha"/>
    <property type="match status" value="1"/>
</dbReference>
<gene>
    <name evidence="2" type="ORF">RN605_02750</name>
    <name evidence="1" type="ORF">RN608_09450</name>
</gene>
<dbReference type="EMBL" id="CP134878">
    <property type="protein sequence ID" value="WNM18239.1"/>
    <property type="molecule type" value="Genomic_DNA"/>
</dbReference>
<proteinExistence type="predicted"/>
<keyword evidence="2" id="KW-0378">Hydrolase</keyword>
<dbReference type="NCBIfam" id="TIGR01549">
    <property type="entry name" value="HAD-SF-IA-v1"/>
    <property type="match status" value="1"/>
</dbReference>
<name>A0AA96J5A3_9FLAO</name>
<dbReference type="InterPro" id="IPR006439">
    <property type="entry name" value="HAD-SF_hydro_IA"/>
</dbReference>
<dbReference type="SFLD" id="SFLDG01129">
    <property type="entry name" value="C1.5:_HAD__Beta-PGM__Phosphata"/>
    <property type="match status" value="1"/>
</dbReference>
<dbReference type="InterPro" id="IPR023198">
    <property type="entry name" value="PGP-like_dom2"/>
</dbReference>
<dbReference type="Gene3D" id="3.40.50.1000">
    <property type="entry name" value="HAD superfamily/HAD-like"/>
    <property type="match status" value="1"/>
</dbReference>
<dbReference type="Gene3D" id="1.10.150.240">
    <property type="entry name" value="Putative phosphatase, domain 2"/>
    <property type="match status" value="1"/>
</dbReference>
<dbReference type="InterPro" id="IPR036412">
    <property type="entry name" value="HAD-like_sf"/>
</dbReference>
<evidence type="ECO:0000313" key="1">
    <source>
        <dbReference type="EMBL" id="WNM18239.1"/>
    </source>
</evidence>
<dbReference type="GO" id="GO:0016787">
    <property type="term" value="F:hydrolase activity"/>
    <property type="evidence" value="ECO:0007669"/>
    <property type="project" value="UniProtKB-KW"/>
</dbReference>
<keyword evidence="3" id="KW-1185">Reference proteome</keyword>
<organism evidence="2 3">
    <name type="scientific">Flavobacterium capsici</name>
    <dbReference type="NCBI Taxonomy" id="3075618"/>
    <lineage>
        <taxon>Bacteria</taxon>
        <taxon>Pseudomonadati</taxon>
        <taxon>Bacteroidota</taxon>
        <taxon>Flavobacteriia</taxon>
        <taxon>Flavobacteriales</taxon>
        <taxon>Flavobacteriaceae</taxon>
        <taxon>Flavobacterium</taxon>
    </lineage>
</organism>
<protein>
    <submittedName>
        <fullName evidence="2">HAD family hydrolase</fullName>
    </submittedName>
</protein>
<dbReference type="PANTHER" id="PTHR18901">
    <property type="entry name" value="2-DEOXYGLUCOSE-6-PHOSPHATE PHOSPHATASE 2"/>
    <property type="match status" value="1"/>
</dbReference>
<reference evidence="2 3" key="1">
    <citation type="submission" date="2023-09" db="EMBL/GenBank/DDBJ databases">
        <title>Flavobacterium sp. a novel bacteria isolate from Pepper rhizosphere.</title>
        <authorList>
            <person name="Peng Y."/>
            <person name="Lee J."/>
        </authorList>
    </citation>
    <scope>NUCLEOTIDE SEQUENCE [LARGE SCALE GENOMIC DNA]</scope>
    <source>
        <strain evidence="1">PMR2A8</strain>
        <strain evidence="2 3">PMTSA4</strain>
    </source>
</reference>
<accession>A0AA96J5A3</accession>
<dbReference type="NCBIfam" id="TIGR01509">
    <property type="entry name" value="HAD-SF-IA-v3"/>
    <property type="match status" value="1"/>
</dbReference>
<dbReference type="EMBL" id="CP134890">
    <property type="protein sequence ID" value="WNM22290.1"/>
    <property type="molecule type" value="Genomic_DNA"/>
</dbReference>
<evidence type="ECO:0000313" key="3">
    <source>
        <dbReference type="Proteomes" id="UP001304515"/>
    </source>
</evidence>
<dbReference type="CDD" id="cd16423">
    <property type="entry name" value="HAD_BPGM-like"/>
    <property type="match status" value="1"/>
</dbReference>
<evidence type="ECO:0000313" key="2">
    <source>
        <dbReference type="EMBL" id="WNM22290.1"/>
    </source>
</evidence>
<dbReference type="SUPFAM" id="SSF56784">
    <property type="entry name" value="HAD-like"/>
    <property type="match status" value="1"/>
</dbReference>
<dbReference type="Pfam" id="PF13419">
    <property type="entry name" value="HAD_2"/>
    <property type="match status" value="1"/>
</dbReference>
<dbReference type="InterPro" id="IPR023214">
    <property type="entry name" value="HAD_sf"/>
</dbReference>
<dbReference type="KEGG" id="fcj:RN605_02750"/>
<dbReference type="PRINTS" id="PR00413">
    <property type="entry name" value="HADHALOGNASE"/>
</dbReference>
<dbReference type="Proteomes" id="UP001304515">
    <property type="component" value="Chromosome"/>
</dbReference>
<dbReference type="AlphaFoldDB" id="A0AA96J5A3"/>
<accession>A0AA96J7F0</accession>
<dbReference type="InterPro" id="IPR041492">
    <property type="entry name" value="HAD_2"/>
</dbReference>
<sequence length="220" mass="25161">MIQTVIFDMDGVIVDTEPVHHYAYHEHFKQLNIEISPEMYSSFTGNSTKNIFQRLKDEFNLAEDVETLVNTKRNLFNDAFDSKEDLYLLDGVEDLIKDLHQNGMQLVLASSSAKVTINRIFNRFKLHQYFTHIVSGEDFPKSKPHPAIFQHAAMISNTSVENCIVIEDSTNGVLAAKAAGIYCIGYDSFHSKMQDYSKADEVITNFNELNYIRIRQINPS</sequence>